<comment type="caution">
    <text evidence="2">The sequence shown here is derived from an EMBL/GenBank/DDBJ whole genome shotgun (WGS) entry which is preliminary data.</text>
</comment>
<feature type="compositionally biased region" description="Low complexity" evidence="1">
    <location>
        <begin position="66"/>
        <end position="98"/>
    </location>
</feature>
<feature type="region of interest" description="Disordered" evidence="1">
    <location>
        <begin position="1"/>
        <end position="106"/>
    </location>
</feature>
<evidence type="ECO:0000313" key="2">
    <source>
        <dbReference type="EMBL" id="KAG2180104.1"/>
    </source>
</evidence>
<dbReference type="AlphaFoldDB" id="A0A8H7PT71"/>
<feature type="compositionally biased region" description="Basic and acidic residues" evidence="1">
    <location>
        <begin position="306"/>
        <end position="330"/>
    </location>
</feature>
<feature type="compositionally biased region" description="Low complexity" evidence="1">
    <location>
        <begin position="282"/>
        <end position="296"/>
    </location>
</feature>
<name>A0A8H7PT71_MORIS</name>
<keyword evidence="3" id="KW-1185">Reference proteome</keyword>
<proteinExistence type="predicted"/>
<reference evidence="2" key="1">
    <citation type="submission" date="2020-12" db="EMBL/GenBank/DDBJ databases">
        <title>Metabolic potential, ecology and presence of endohyphal bacteria is reflected in genomic diversity of Mucoromycotina.</title>
        <authorList>
            <person name="Muszewska A."/>
            <person name="Okrasinska A."/>
            <person name="Steczkiewicz K."/>
            <person name="Drgas O."/>
            <person name="Orlowska M."/>
            <person name="Perlinska-Lenart U."/>
            <person name="Aleksandrzak-Piekarczyk T."/>
            <person name="Szatraj K."/>
            <person name="Zielenkiewicz U."/>
            <person name="Pilsyk S."/>
            <person name="Malc E."/>
            <person name="Mieczkowski P."/>
            <person name="Kruszewska J.S."/>
            <person name="Biernat P."/>
            <person name="Pawlowska J."/>
        </authorList>
    </citation>
    <scope>NUCLEOTIDE SEQUENCE</scope>
    <source>
        <strain evidence="2">WA0000067209</strain>
    </source>
</reference>
<evidence type="ECO:0000313" key="3">
    <source>
        <dbReference type="Proteomes" id="UP000654370"/>
    </source>
</evidence>
<protein>
    <submittedName>
        <fullName evidence="2">Uncharacterized protein</fullName>
    </submittedName>
</protein>
<dbReference type="EMBL" id="JAEPQZ010000006">
    <property type="protein sequence ID" value="KAG2180104.1"/>
    <property type="molecule type" value="Genomic_DNA"/>
</dbReference>
<feature type="region of interest" description="Disordered" evidence="1">
    <location>
        <begin position="257"/>
        <end position="331"/>
    </location>
</feature>
<sequence>MSTETLPPRRNSPNERWKSNKPPSGDSGWKMSSKNSTAPTPETWKMTSSLSDSTRRPGMPMPSPSPSYSSSVSQSLDTDSGWKMSSRISHRPSSVSPPQSSNGQSAVYFPGATPMMNMPEAIPTPRMSHEDRLSFEEMRDRRQSAPNLIQSWNDPNNAYIADNQWMDYAHGHQHHDPYAYTPQLNNMPSPAPFFSPHMNNMMTPSATPKPLPEEPPMPPPRKSTMAGGFGMPEPGYSAPTPIIPPMHEQMQTAFNPHHNVPYRHSLPAPSSTPYLHEQPSMSTLTPQSTSPATPATPVNPEPAPSGKKEKNKKDKDKDKGKGKGKPERKVRQITVPSINKEHRVWINVDPTETGVSLAEKIHIIATFRTRKILSITTASGRQIPLDHRPIFGSWVDMEKFVDGEPWKVEWGDLDKGVVDKLLSKMVSGNRKPVSKRDERLDRV</sequence>
<accession>A0A8H7PT71</accession>
<organism evidence="2 3">
    <name type="scientific">Mortierella isabellina</name>
    <name type="common">Filamentous fungus</name>
    <name type="synonym">Umbelopsis isabellina</name>
    <dbReference type="NCBI Taxonomy" id="91625"/>
    <lineage>
        <taxon>Eukaryota</taxon>
        <taxon>Fungi</taxon>
        <taxon>Fungi incertae sedis</taxon>
        <taxon>Mucoromycota</taxon>
        <taxon>Mucoromycotina</taxon>
        <taxon>Umbelopsidomycetes</taxon>
        <taxon>Umbelopsidales</taxon>
        <taxon>Umbelopsidaceae</taxon>
        <taxon>Umbelopsis</taxon>
    </lineage>
</organism>
<feature type="compositionally biased region" description="Polar residues" evidence="1">
    <location>
        <begin position="30"/>
        <end position="52"/>
    </location>
</feature>
<dbReference type="OrthoDB" id="2381286at2759"/>
<evidence type="ECO:0000256" key="1">
    <source>
        <dbReference type="SAM" id="MobiDB-lite"/>
    </source>
</evidence>
<gene>
    <name evidence="2" type="ORF">INT43_003892</name>
</gene>
<dbReference type="Proteomes" id="UP000654370">
    <property type="component" value="Unassembled WGS sequence"/>
</dbReference>